<keyword evidence="2" id="KW-0808">Transferase</keyword>
<protein>
    <submittedName>
        <fullName evidence="3">WecB/TagA/CpsF family glycosyltransferase</fullName>
    </submittedName>
</protein>
<dbReference type="GO" id="GO:0016758">
    <property type="term" value="F:hexosyltransferase activity"/>
    <property type="evidence" value="ECO:0007669"/>
    <property type="project" value="TreeGrafter"/>
</dbReference>
<name>A0A9E8SCZ2_9FLAO</name>
<evidence type="ECO:0000313" key="4">
    <source>
        <dbReference type="Proteomes" id="UP001164705"/>
    </source>
</evidence>
<sequence length="237" mass="26825">MKALLGFKVFDGSVEDIDLSTNRIINTINPHSYCMTKKDEEFKQVLKNSDILLPDGIGIVWASKMLHKQSIKKIAGFDIFLFLMKHLNATGGSCFFLGASQATLALIKAKTAREFPNVTVNTYSPPYKKIFSKEDNNLMIKNVNAHTPNVLFVGMTAPKQEKWAYEHKVVLKADIICSIGAVFDFYAGTVKRPSAFWINLGLEWLPRFLKEPKRLAERNLVSTPKFVFEVIRHKIKG</sequence>
<dbReference type="RefSeq" id="WP_267675773.1">
    <property type="nucleotide sequence ID" value="NZ_CP113088.1"/>
</dbReference>
<dbReference type="PANTHER" id="PTHR34136:SF1">
    <property type="entry name" value="UDP-N-ACETYL-D-MANNOSAMINURONIC ACID TRANSFERASE"/>
    <property type="match status" value="1"/>
</dbReference>
<dbReference type="PANTHER" id="PTHR34136">
    <property type="match status" value="1"/>
</dbReference>
<keyword evidence="1" id="KW-0328">Glycosyltransferase</keyword>
<evidence type="ECO:0000313" key="3">
    <source>
        <dbReference type="EMBL" id="WAC01157.1"/>
    </source>
</evidence>
<dbReference type="Pfam" id="PF03808">
    <property type="entry name" value="Glyco_tran_WecG"/>
    <property type="match status" value="1"/>
</dbReference>
<dbReference type="KEGG" id="lnu:N7U66_13465"/>
<gene>
    <name evidence="3" type="ORF">N7U66_13465</name>
</gene>
<proteinExistence type="predicted"/>
<evidence type="ECO:0000256" key="1">
    <source>
        <dbReference type="ARBA" id="ARBA00022676"/>
    </source>
</evidence>
<keyword evidence="4" id="KW-1185">Reference proteome</keyword>
<dbReference type="AlphaFoldDB" id="A0A9E8SCZ2"/>
<evidence type="ECO:0000256" key="2">
    <source>
        <dbReference type="ARBA" id="ARBA00022679"/>
    </source>
</evidence>
<dbReference type="CDD" id="cd06533">
    <property type="entry name" value="Glyco_transf_WecG_TagA"/>
    <property type="match status" value="1"/>
</dbReference>
<dbReference type="NCBIfam" id="TIGR00696">
    <property type="entry name" value="wecG_tagA_cpsF"/>
    <property type="match status" value="1"/>
</dbReference>
<dbReference type="InterPro" id="IPR004629">
    <property type="entry name" value="WecG_TagA_CpsF"/>
</dbReference>
<organism evidence="3 4">
    <name type="scientific">Lacinutrix neustonica</name>
    <dbReference type="NCBI Taxonomy" id="2980107"/>
    <lineage>
        <taxon>Bacteria</taxon>
        <taxon>Pseudomonadati</taxon>
        <taxon>Bacteroidota</taxon>
        <taxon>Flavobacteriia</taxon>
        <taxon>Flavobacteriales</taxon>
        <taxon>Flavobacteriaceae</taxon>
        <taxon>Lacinutrix</taxon>
    </lineage>
</organism>
<accession>A0A9E8SCZ2</accession>
<dbReference type="Proteomes" id="UP001164705">
    <property type="component" value="Chromosome"/>
</dbReference>
<reference evidence="3" key="1">
    <citation type="submission" date="2022-11" db="EMBL/GenBank/DDBJ databases">
        <title>Lacinutrix neustonica HL-RS19T sp. nov., isolated from the surface microlayer sample of brackish Lake Shihwa.</title>
        <authorList>
            <person name="Choi J.Y."/>
            <person name="Hwang C.Y."/>
        </authorList>
    </citation>
    <scope>NUCLEOTIDE SEQUENCE</scope>
    <source>
        <strain evidence="3">HL-RS19</strain>
    </source>
</reference>
<dbReference type="EMBL" id="CP113088">
    <property type="protein sequence ID" value="WAC01157.1"/>
    <property type="molecule type" value="Genomic_DNA"/>
</dbReference>